<evidence type="ECO:0000313" key="1">
    <source>
        <dbReference type="EMBL" id="RZF41314.1"/>
    </source>
</evidence>
<dbReference type="AlphaFoldDB" id="A0A482X6B1"/>
<dbReference type="EMBL" id="QKKF02016774">
    <property type="protein sequence ID" value="RZF41314.1"/>
    <property type="molecule type" value="Genomic_DNA"/>
</dbReference>
<dbReference type="InParanoid" id="A0A482X6B1"/>
<dbReference type="Proteomes" id="UP000291343">
    <property type="component" value="Unassembled WGS sequence"/>
</dbReference>
<dbReference type="OrthoDB" id="67296at2759"/>
<keyword evidence="2" id="KW-1185">Reference proteome</keyword>
<sequence length="212" mass="24884">MPFGLRPTMIVTDSPIEKLAFPFLYELGISFINDGLHVHVITKNKIEDVPLKFDKSEDPPVDSLSRLSIKYLENTKQLVEYAIDLQFMLSRQGGKPPHAVLIQGLQNYFDNENYGDMALTLLKCALRDLSSAMNTDVYLIAAFEVSNRSSRITRKFLKNNFFKECYRIKIKERKGSIRRVDERRDERKHRKFRFKVENNVIFIKKEQFPKLF</sequence>
<comment type="caution">
    <text evidence="1">The sequence shown here is derived from an EMBL/GenBank/DDBJ whole genome shotgun (WGS) entry which is preliminary data.</text>
</comment>
<accession>A0A482X6B1</accession>
<reference evidence="1 2" key="1">
    <citation type="journal article" date="2017" name="Gigascience">
        <title>Genome sequence of the small brown planthopper, Laodelphax striatellus.</title>
        <authorList>
            <person name="Zhu J."/>
            <person name="Jiang F."/>
            <person name="Wang X."/>
            <person name="Yang P."/>
            <person name="Bao Y."/>
            <person name="Zhao W."/>
            <person name="Wang W."/>
            <person name="Lu H."/>
            <person name="Wang Q."/>
            <person name="Cui N."/>
            <person name="Li J."/>
            <person name="Chen X."/>
            <person name="Luo L."/>
            <person name="Yu J."/>
            <person name="Kang L."/>
            <person name="Cui F."/>
        </authorList>
    </citation>
    <scope>NUCLEOTIDE SEQUENCE [LARGE SCALE GENOMIC DNA]</scope>
    <source>
        <strain evidence="1">Lst14</strain>
    </source>
</reference>
<evidence type="ECO:0000313" key="2">
    <source>
        <dbReference type="Proteomes" id="UP000291343"/>
    </source>
</evidence>
<organism evidence="1 2">
    <name type="scientific">Laodelphax striatellus</name>
    <name type="common">Small brown planthopper</name>
    <name type="synonym">Delphax striatella</name>
    <dbReference type="NCBI Taxonomy" id="195883"/>
    <lineage>
        <taxon>Eukaryota</taxon>
        <taxon>Metazoa</taxon>
        <taxon>Ecdysozoa</taxon>
        <taxon>Arthropoda</taxon>
        <taxon>Hexapoda</taxon>
        <taxon>Insecta</taxon>
        <taxon>Pterygota</taxon>
        <taxon>Neoptera</taxon>
        <taxon>Paraneoptera</taxon>
        <taxon>Hemiptera</taxon>
        <taxon>Auchenorrhyncha</taxon>
        <taxon>Fulgoroidea</taxon>
        <taxon>Delphacidae</taxon>
        <taxon>Criomorphinae</taxon>
        <taxon>Laodelphax</taxon>
    </lineage>
</organism>
<protein>
    <submittedName>
        <fullName evidence="1">Uncharacterized protein</fullName>
    </submittedName>
</protein>
<name>A0A482X6B1_LAOST</name>
<proteinExistence type="predicted"/>
<gene>
    <name evidence="1" type="ORF">LSTR_LSTR000028</name>
</gene>